<evidence type="ECO:0000256" key="1">
    <source>
        <dbReference type="SAM" id="MobiDB-lite"/>
    </source>
</evidence>
<accession>A0ABP0ZP57</accession>
<protein>
    <recommendedName>
        <fullName evidence="4">WHIM1 domain-containing protein</fullName>
    </recommendedName>
</protein>
<feature type="compositionally biased region" description="Basic and acidic residues" evidence="1">
    <location>
        <begin position="1"/>
        <end position="12"/>
    </location>
</feature>
<dbReference type="RefSeq" id="XP_066830615.1">
    <property type="nucleotide sequence ID" value="XM_066973813.1"/>
</dbReference>
<evidence type="ECO:0000313" key="3">
    <source>
        <dbReference type="Proteomes" id="UP001497383"/>
    </source>
</evidence>
<reference evidence="2 3" key="1">
    <citation type="submission" date="2024-03" db="EMBL/GenBank/DDBJ databases">
        <authorList>
            <person name="Brejova B."/>
        </authorList>
    </citation>
    <scope>NUCLEOTIDE SEQUENCE [LARGE SCALE GENOMIC DNA]</scope>
    <source>
        <strain evidence="2 3">CBS 14171</strain>
    </source>
</reference>
<feature type="compositionally biased region" description="Low complexity" evidence="1">
    <location>
        <begin position="71"/>
        <end position="89"/>
    </location>
</feature>
<feature type="region of interest" description="Disordered" evidence="1">
    <location>
        <begin position="50"/>
        <end position="278"/>
    </location>
</feature>
<feature type="compositionally biased region" description="Acidic residues" evidence="1">
    <location>
        <begin position="758"/>
        <end position="792"/>
    </location>
</feature>
<gene>
    <name evidence="2" type="ORF">LODBEIA_P36770</name>
</gene>
<feature type="compositionally biased region" description="Polar residues" evidence="1">
    <location>
        <begin position="161"/>
        <end position="178"/>
    </location>
</feature>
<evidence type="ECO:0000313" key="2">
    <source>
        <dbReference type="EMBL" id="CAK9439577.1"/>
    </source>
</evidence>
<dbReference type="GeneID" id="92208873"/>
<feature type="region of interest" description="Disordered" evidence="1">
    <location>
        <begin position="718"/>
        <end position="792"/>
    </location>
</feature>
<proteinExistence type="predicted"/>
<feature type="region of interest" description="Disordered" evidence="1">
    <location>
        <begin position="1"/>
        <end position="35"/>
    </location>
</feature>
<evidence type="ECO:0008006" key="4">
    <source>
        <dbReference type="Google" id="ProtNLM"/>
    </source>
</evidence>
<dbReference type="EMBL" id="OZ022408">
    <property type="protein sequence ID" value="CAK9439577.1"/>
    <property type="molecule type" value="Genomic_DNA"/>
</dbReference>
<feature type="compositionally biased region" description="Low complexity" evidence="1">
    <location>
        <begin position="262"/>
        <end position="276"/>
    </location>
</feature>
<feature type="compositionally biased region" description="Polar residues" evidence="1">
    <location>
        <begin position="736"/>
        <end position="750"/>
    </location>
</feature>
<keyword evidence="3" id="KW-1185">Reference proteome</keyword>
<sequence length="792" mass="87149">MEIDPNFEKLPEFHYGQSPRNLPREHSIVSPNGSNEASSLLVSAAVGDAITDGSSESSLPFAKASDNVKAPTTPTHTTTPTSTLTPTPTAKVRVVPYDPEAKPERLGRPRKHITKLPSPPESSSTQNYNEAMMSKFRFDHQPVEGPGSRGGKGTPRVTKGLVTSSRSIGKPKQQSVLNFSPVPKPTPKSGPAPTLDTHQAAPGKSSSIDDALNKENQHPKKMLLSKGPRATPMKSPSPSQPPSTSRKDHGQSISIGISRAAPPVKKSSKTSKTLPSPLVPISLMSDAHRSNFGVSVEKSNPLALGYPVKESPYAESIVFLVSFLLKFKQLVPLEANLGPLDFEMGLSLPKPGLGQPPKDDSSAEAYDANYVSKEMDALFKKLLGLVLNRKKEVQSSTSAISELKPQTNKLGMPSEWKKLEPLEVESCDAGSPVYPAHPELLMDAFPKVESDYVTVFNPFYDSNFESKGLPALLPHDRLILLQTLARWSLTRSEAIKGYLVPNILAQELPGEKDTYYAARSVIYGFQNCHDAKSQAEKKLSKMKSSEENLKYVDPTSDPSSHSMSLRLLDLVAGDLDFEGGLFYLCRMSDENTGGLGSVKKMSSAFKGSDSTIGGPRSSSFKLYVQDVKGMLEYDSARYGVQFDAEGNEIRSNKIDAKETTNSFWFEVASDCDELNDFIAFLGDKIQETRFESRELSFCKASRRLHAYLSEISPLLQRQEELSTTSRSKRRRLDRGASSSNSTRYTDSFGNPYTWIDDDRSDEEYAEDEVDNLDDNLDNDNDNNDDDDKEYID</sequence>
<dbReference type="Proteomes" id="UP001497383">
    <property type="component" value="Chromosome 4"/>
</dbReference>
<organism evidence="2 3">
    <name type="scientific">Lodderomyces beijingensis</name>
    <dbReference type="NCBI Taxonomy" id="1775926"/>
    <lineage>
        <taxon>Eukaryota</taxon>
        <taxon>Fungi</taxon>
        <taxon>Dikarya</taxon>
        <taxon>Ascomycota</taxon>
        <taxon>Saccharomycotina</taxon>
        <taxon>Pichiomycetes</taxon>
        <taxon>Debaryomycetaceae</taxon>
        <taxon>Candida/Lodderomyces clade</taxon>
        <taxon>Lodderomyces</taxon>
    </lineage>
</organism>
<name>A0ABP0ZP57_9ASCO</name>